<evidence type="ECO:0000256" key="5">
    <source>
        <dbReference type="ARBA" id="ARBA00022989"/>
    </source>
</evidence>
<comment type="caution">
    <text evidence="9">The sequence shown here is derived from an EMBL/GenBank/DDBJ whole genome shotgun (WGS) entry which is preliminary data.</text>
</comment>
<dbReference type="SUPFAM" id="SSF161098">
    <property type="entry name" value="MetI-like"/>
    <property type="match status" value="1"/>
</dbReference>
<keyword evidence="6 7" id="KW-0472">Membrane</keyword>
<dbReference type="Pfam" id="PF00528">
    <property type="entry name" value="BPD_transp_1"/>
    <property type="match status" value="1"/>
</dbReference>
<name>A0A2K2FKH4_9CLOT</name>
<evidence type="ECO:0000313" key="9">
    <source>
        <dbReference type="EMBL" id="PNT99274.1"/>
    </source>
</evidence>
<feature type="transmembrane region" description="Helical" evidence="7">
    <location>
        <begin position="80"/>
        <end position="100"/>
    </location>
</feature>
<keyword evidence="2 7" id="KW-0813">Transport</keyword>
<dbReference type="InterPro" id="IPR000515">
    <property type="entry name" value="MetI-like"/>
</dbReference>
<dbReference type="GO" id="GO:0055085">
    <property type="term" value="P:transmembrane transport"/>
    <property type="evidence" value="ECO:0007669"/>
    <property type="project" value="InterPro"/>
</dbReference>
<dbReference type="OrthoDB" id="157184at2"/>
<comment type="subcellular location">
    <subcellularLocation>
        <location evidence="1 7">Cell membrane</location>
        <topology evidence="1 7">Multi-pass membrane protein</topology>
    </subcellularLocation>
</comment>
<evidence type="ECO:0000256" key="4">
    <source>
        <dbReference type="ARBA" id="ARBA00022692"/>
    </source>
</evidence>
<evidence type="ECO:0000259" key="8">
    <source>
        <dbReference type="PROSITE" id="PS50928"/>
    </source>
</evidence>
<keyword evidence="10" id="KW-1185">Reference proteome</keyword>
<dbReference type="KEGG" id="cthd:CDO33_01895"/>
<proteinExistence type="inferred from homology"/>
<protein>
    <submittedName>
        <fullName evidence="9">Sugar ABC transporter permease</fullName>
    </submittedName>
</protein>
<keyword evidence="5 7" id="KW-1133">Transmembrane helix</keyword>
<dbReference type="Proteomes" id="UP000236151">
    <property type="component" value="Unassembled WGS sequence"/>
</dbReference>
<feature type="domain" description="ABC transmembrane type-1" evidence="8">
    <location>
        <begin position="77"/>
        <end position="286"/>
    </location>
</feature>
<keyword evidence="3" id="KW-1003">Cell membrane</keyword>
<dbReference type="CDD" id="cd06261">
    <property type="entry name" value="TM_PBP2"/>
    <property type="match status" value="1"/>
</dbReference>
<reference evidence="10" key="1">
    <citation type="submission" date="2017-06" db="EMBL/GenBank/DDBJ databases">
        <title>Investigating the central metabolism of Clostridium thermosuccinogenes.</title>
        <authorList>
            <person name="Koendjbiharie J.G."/>
            <person name="Van Kranenburg R."/>
            <person name="Vriesendorp B."/>
        </authorList>
    </citation>
    <scope>NUCLEOTIDE SEQUENCE [LARGE SCALE GENOMIC DNA]</scope>
    <source>
        <strain evidence="10">DSM 5806</strain>
    </source>
</reference>
<dbReference type="PANTHER" id="PTHR43744">
    <property type="entry name" value="ABC TRANSPORTER PERMEASE PROTEIN MG189-RELATED-RELATED"/>
    <property type="match status" value="1"/>
</dbReference>
<keyword evidence="4 7" id="KW-0812">Transmembrane</keyword>
<dbReference type="EMBL" id="NIOJ01000020">
    <property type="protein sequence ID" value="PNT99274.1"/>
    <property type="molecule type" value="Genomic_DNA"/>
</dbReference>
<dbReference type="Gene3D" id="1.10.3720.10">
    <property type="entry name" value="MetI-like"/>
    <property type="match status" value="1"/>
</dbReference>
<dbReference type="GO" id="GO:0005886">
    <property type="term" value="C:plasma membrane"/>
    <property type="evidence" value="ECO:0007669"/>
    <property type="project" value="UniProtKB-SubCell"/>
</dbReference>
<gene>
    <name evidence="9" type="ORF">CDQ84_09125</name>
</gene>
<dbReference type="AlphaFoldDB" id="A0A2K2FKH4"/>
<organism evidence="9 10">
    <name type="scientific">Clostridium thermosuccinogenes</name>
    <dbReference type="NCBI Taxonomy" id="84032"/>
    <lineage>
        <taxon>Bacteria</taxon>
        <taxon>Bacillati</taxon>
        <taxon>Bacillota</taxon>
        <taxon>Clostridia</taxon>
        <taxon>Eubacteriales</taxon>
        <taxon>Clostridiaceae</taxon>
        <taxon>Clostridium</taxon>
    </lineage>
</organism>
<evidence type="ECO:0000313" key="10">
    <source>
        <dbReference type="Proteomes" id="UP000236151"/>
    </source>
</evidence>
<dbReference type="PANTHER" id="PTHR43744:SF9">
    <property type="entry name" value="POLYGALACTURONAN_RHAMNOGALACTURONAN TRANSPORT SYSTEM PERMEASE PROTEIN YTCP"/>
    <property type="match status" value="1"/>
</dbReference>
<accession>A0A2K2FKH4</accession>
<feature type="transmembrane region" description="Helical" evidence="7">
    <location>
        <begin position="262"/>
        <end position="282"/>
    </location>
</feature>
<feature type="transmembrane region" description="Helical" evidence="7">
    <location>
        <begin position="144"/>
        <end position="164"/>
    </location>
</feature>
<dbReference type="PROSITE" id="PS50928">
    <property type="entry name" value="ABC_TM1"/>
    <property type="match status" value="1"/>
</dbReference>
<evidence type="ECO:0000256" key="3">
    <source>
        <dbReference type="ARBA" id="ARBA00022475"/>
    </source>
</evidence>
<comment type="similarity">
    <text evidence="7">Belongs to the binding-protein-dependent transport system permease family.</text>
</comment>
<feature type="transmembrane region" description="Helical" evidence="7">
    <location>
        <begin position="184"/>
        <end position="208"/>
    </location>
</feature>
<evidence type="ECO:0000256" key="7">
    <source>
        <dbReference type="RuleBase" id="RU363032"/>
    </source>
</evidence>
<sequence>MNTKLVRTKEDKIFDAVNITLLSLFTLAVLYPLYFVVISSISDPAYVSAGKVLFVPKGITFEGYNRIFSDKSIILGYKNAVVYAVLHSVFGVFLTMTAGYAMSRKDFFGKGFFTVFLLITLYFNGGLIPTYLFINYLGWINTTWIMVALGAVNIFNIIVARTFIQSTISNELLEAANIDGCSHLKIFFMIILPLSKPIIAIMILYYFVGKWNDWFAALIYLDDNKKYPLQLILRNILIVNAPSTEMTRDAQEYATQQRVTELLQYGIIIVASVPVLVMYPFVQKYFVKGVMIGSIKG</sequence>
<evidence type="ECO:0000256" key="1">
    <source>
        <dbReference type="ARBA" id="ARBA00004651"/>
    </source>
</evidence>
<feature type="transmembrane region" description="Helical" evidence="7">
    <location>
        <begin position="21"/>
        <end position="41"/>
    </location>
</feature>
<dbReference type="InterPro" id="IPR035906">
    <property type="entry name" value="MetI-like_sf"/>
</dbReference>
<evidence type="ECO:0000256" key="2">
    <source>
        <dbReference type="ARBA" id="ARBA00022448"/>
    </source>
</evidence>
<evidence type="ECO:0000256" key="6">
    <source>
        <dbReference type="ARBA" id="ARBA00023136"/>
    </source>
</evidence>
<feature type="transmembrane region" description="Helical" evidence="7">
    <location>
        <begin position="112"/>
        <end position="132"/>
    </location>
</feature>